<comment type="similarity">
    <text evidence="1">Belongs to the LysR transcriptional regulatory family.</text>
</comment>
<dbReference type="FunFam" id="1.10.10.10:FF:000001">
    <property type="entry name" value="LysR family transcriptional regulator"/>
    <property type="match status" value="1"/>
</dbReference>
<dbReference type="AlphaFoldDB" id="A0A939HQ06"/>
<dbReference type="CDD" id="cd08422">
    <property type="entry name" value="PBP2_CrgA_like"/>
    <property type="match status" value="1"/>
</dbReference>
<dbReference type="FunFam" id="3.40.190.290:FF:000001">
    <property type="entry name" value="Transcriptional regulator, LysR family"/>
    <property type="match status" value="1"/>
</dbReference>
<dbReference type="Gene3D" id="1.10.10.10">
    <property type="entry name" value="Winged helix-like DNA-binding domain superfamily/Winged helix DNA-binding domain"/>
    <property type="match status" value="1"/>
</dbReference>
<evidence type="ECO:0000259" key="5">
    <source>
        <dbReference type="PROSITE" id="PS50931"/>
    </source>
</evidence>
<dbReference type="Pfam" id="PF03466">
    <property type="entry name" value="LysR_substrate"/>
    <property type="match status" value="1"/>
</dbReference>
<evidence type="ECO:0000256" key="3">
    <source>
        <dbReference type="ARBA" id="ARBA00023125"/>
    </source>
</evidence>
<dbReference type="Gene3D" id="3.40.190.290">
    <property type="match status" value="1"/>
</dbReference>
<evidence type="ECO:0000256" key="2">
    <source>
        <dbReference type="ARBA" id="ARBA00023015"/>
    </source>
</evidence>
<dbReference type="Proteomes" id="UP000664073">
    <property type="component" value="Unassembled WGS sequence"/>
</dbReference>
<reference evidence="6" key="1">
    <citation type="submission" date="2021-03" db="EMBL/GenBank/DDBJ databases">
        <title>The complete genome sequence of Acetobacter sp. TBRC 12339.</title>
        <authorList>
            <person name="Charoenyingcharoen P."/>
            <person name="Yukphan P."/>
        </authorList>
    </citation>
    <scope>NUCLEOTIDE SEQUENCE</scope>
    <source>
        <strain evidence="6">TBRC 12339</strain>
    </source>
</reference>
<dbReference type="EMBL" id="JAFVMH010000014">
    <property type="protein sequence ID" value="MBO1326676.1"/>
    <property type="molecule type" value="Genomic_DNA"/>
</dbReference>
<keyword evidence="7" id="KW-1185">Reference proteome</keyword>
<dbReference type="InterPro" id="IPR000847">
    <property type="entry name" value="LysR_HTH_N"/>
</dbReference>
<dbReference type="SUPFAM" id="SSF53850">
    <property type="entry name" value="Periplasmic binding protein-like II"/>
    <property type="match status" value="1"/>
</dbReference>
<dbReference type="PANTHER" id="PTHR30537:SF5">
    <property type="entry name" value="HTH-TYPE TRANSCRIPTIONAL ACTIVATOR TTDR-RELATED"/>
    <property type="match status" value="1"/>
</dbReference>
<evidence type="ECO:0000313" key="7">
    <source>
        <dbReference type="Proteomes" id="UP000664073"/>
    </source>
</evidence>
<dbReference type="PANTHER" id="PTHR30537">
    <property type="entry name" value="HTH-TYPE TRANSCRIPTIONAL REGULATOR"/>
    <property type="match status" value="1"/>
</dbReference>
<dbReference type="InterPro" id="IPR058163">
    <property type="entry name" value="LysR-type_TF_proteobact-type"/>
</dbReference>
<keyword evidence="3" id="KW-0238">DNA-binding</keyword>
<dbReference type="PROSITE" id="PS50931">
    <property type="entry name" value="HTH_LYSR"/>
    <property type="match status" value="1"/>
</dbReference>
<sequence>MDYLAAMRAFVRAAEVRSFSRVAAETGTKVSTISRYITALEADLGAALFNRSTRGLTLTEAGRTFHARVFQILIDLDQARAATSLLNSTPRGLLRINIPRVFGRRHVMPHMKDFLATYPDIRLDATLTDTTVDLIESGADVAIRIGALVDSTLIAKRLAPHRRVLVASPAYLASRPVLESPAGLADHACLRFALQPADAWYYRPQGKPEQPAHEIAVDGRLRANDSETLRDAALAGLGIALLPTWLVAADIHEQRLRSVLAQWEWLLAPGPERAIWAVYPPKKVVAPKVSCFVAFMAERFGKTPYWDHPPFAYAGARQG</sequence>
<dbReference type="InterPro" id="IPR036388">
    <property type="entry name" value="WH-like_DNA-bd_sf"/>
</dbReference>
<evidence type="ECO:0000256" key="4">
    <source>
        <dbReference type="ARBA" id="ARBA00023163"/>
    </source>
</evidence>
<gene>
    <name evidence="6" type="ORF">J2D77_16125</name>
</gene>
<protein>
    <submittedName>
        <fullName evidence="6">LysR family transcriptional regulator</fullName>
    </submittedName>
</protein>
<evidence type="ECO:0000313" key="6">
    <source>
        <dbReference type="EMBL" id="MBO1326676.1"/>
    </source>
</evidence>
<dbReference type="GO" id="GO:0003677">
    <property type="term" value="F:DNA binding"/>
    <property type="evidence" value="ECO:0007669"/>
    <property type="project" value="UniProtKB-KW"/>
</dbReference>
<evidence type="ECO:0000256" key="1">
    <source>
        <dbReference type="ARBA" id="ARBA00009437"/>
    </source>
</evidence>
<dbReference type="Pfam" id="PF00126">
    <property type="entry name" value="HTH_1"/>
    <property type="match status" value="1"/>
</dbReference>
<dbReference type="GO" id="GO:0003700">
    <property type="term" value="F:DNA-binding transcription factor activity"/>
    <property type="evidence" value="ECO:0007669"/>
    <property type="project" value="InterPro"/>
</dbReference>
<keyword evidence="4" id="KW-0804">Transcription</keyword>
<dbReference type="InterPro" id="IPR005119">
    <property type="entry name" value="LysR_subst-bd"/>
</dbReference>
<name>A0A939HQ06_9PROT</name>
<comment type="caution">
    <text evidence="6">The sequence shown here is derived from an EMBL/GenBank/DDBJ whole genome shotgun (WGS) entry which is preliminary data.</text>
</comment>
<dbReference type="SUPFAM" id="SSF46785">
    <property type="entry name" value="Winged helix' DNA-binding domain"/>
    <property type="match status" value="1"/>
</dbReference>
<keyword evidence="2" id="KW-0805">Transcription regulation</keyword>
<feature type="domain" description="HTH lysR-type" evidence="5">
    <location>
        <begin position="1"/>
        <end position="59"/>
    </location>
</feature>
<accession>A0A939HQ06</accession>
<proteinExistence type="inferred from homology"/>
<dbReference type="InterPro" id="IPR036390">
    <property type="entry name" value="WH_DNA-bd_sf"/>
</dbReference>
<organism evidence="6 7">
    <name type="scientific">Acetobacter garciniae</name>
    <dbReference type="NCBI Taxonomy" id="2817435"/>
    <lineage>
        <taxon>Bacteria</taxon>
        <taxon>Pseudomonadati</taxon>
        <taxon>Pseudomonadota</taxon>
        <taxon>Alphaproteobacteria</taxon>
        <taxon>Acetobacterales</taxon>
        <taxon>Acetobacteraceae</taxon>
        <taxon>Acetobacter</taxon>
    </lineage>
</organism>